<comment type="caution">
    <text evidence="5">The sequence shown here is derived from an EMBL/GenBank/DDBJ whole genome shotgun (WGS) entry which is preliminary data.</text>
</comment>
<keyword evidence="3 5" id="KW-0067">ATP-binding</keyword>
<dbReference type="PROSITE" id="PS50893">
    <property type="entry name" value="ABC_TRANSPORTER_2"/>
    <property type="match status" value="1"/>
</dbReference>
<sequence length="264" mass="29403">MSNRVVIDVDNVDKVFDASGKNSVAALQGIDLTIDEGEFVSLLGPSGCGKSTLLRVMADLTASTSGRIEVNEKSATQARQDRDYGMVFQQPGLFEWRSVLRNVELPLQVAGVAKEQRRQRAQKMLELVHLSDFERHFPWQLSGGMQQRVSIARALTSAPKILLMDEPLGALDEMNREYLQSELLRIWDSTKTTVVFVTHSISEAVFLSSRVVIMSPRPGRVAGVVEVDLPYPRTARTRTSPEFYDKVTEVRTALHAVLAETETV</sequence>
<keyword evidence="6" id="KW-1185">Reference proteome</keyword>
<name>A0A852TZB0_9ACTN</name>
<dbReference type="GO" id="GO:0005524">
    <property type="term" value="F:ATP binding"/>
    <property type="evidence" value="ECO:0007669"/>
    <property type="project" value="UniProtKB-KW"/>
</dbReference>
<protein>
    <submittedName>
        <fullName evidence="5">NitT/TauT family transport system ATP-binding protein</fullName>
    </submittedName>
</protein>
<dbReference type="EMBL" id="JACCCC010000001">
    <property type="protein sequence ID" value="NYE47130.1"/>
    <property type="molecule type" value="Genomic_DNA"/>
</dbReference>
<organism evidence="5 6">
    <name type="scientific">Spinactinospora alkalitolerans</name>
    <dbReference type="NCBI Taxonomy" id="687207"/>
    <lineage>
        <taxon>Bacteria</taxon>
        <taxon>Bacillati</taxon>
        <taxon>Actinomycetota</taxon>
        <taxon>Actinomycetes</taxon>
        <taxon>Streptosporangiales</taxon>
        <taxon>Nocardiopsidaceae</taxon>
        <taxon>Spinactinospora</taxon>
    </lineage>
</organism>
<proteinExistence type="predicted"/>
<dbReference type="GO" id="GO:0016887">
    <property type="term" value="F:ATP hydrolysis activity"/>
    <property type="evidence" value="ECO:0007669"/>
    <property type="project" value="InterPro"/>
</dbReference>
<evidence type="ECO:0000256" key="2">
    <source>
        <dbReference type="ARBA" id="ARBA00022741"/>
    </source>
</evidence>
<dbReference type="AlphaFoldDB" id="A0A852TZB0"/>
<dbReference type="PROSITE" id="PS00211">
    <property type="entry name" value="ABC_TRANSPORTER_1"/>
    <property type="match status" value="1"/>
</dbReference>
<dbReference type="InterPro" id="IPR003593">
    <property type="entry name" value="AAA+_ATPase"/>
</dbReference>
<evidence type="ECO:0000256" key="1">
    <source>
        <dbReference type="ARBA" id="ARBA00022448"/>
    </source>
</evidence>
<dbReference type="CDD" id="cd03293">
    <property type="entry name" value="ABC_NrtD_SsuB_transporters"/>
    <property type="match status" value="1"/>
</dbReference>
<dbReference type="InterPro" id="IPR017871">
    <property type="entry name" value="ABC_transporter-like_CS"/>
</dbReference>
<dbReference type="Gene3D" id="3.40.50.300">
    <property type="entry name" value="P-loop containing nucleotide triphosphate hydrolases"/>
    <property type="match status" value="1"/>
</dbReference>
<accession>A0A852TZB0</accession>
<dbReference type="InterPro" id="IPR003439">
    <property type="entry name" value="ABC_transporter-like_ATP-bd"/>
</dbReference>
<dbReference type="InterPro" id="IPR050166">
    <property type="entry name" value="ABC_transporter_ATP-bind"/>
</dbReference>
<dbReference type="SUPFAM" id="SSF52540">
    <property type="entry name" value="P-loop containing nucleoside triphosphate hydrolases"/>
    <property type="match status" value="1"/>
</dbReference>
<dbReference type="RefSeq" id="WP_218882404.1">
    <property type="nucleotide sequence ID" value="NZ_BAAAYY010000009.1"/>
</dbReference>
<evidence type="ECO:0000313" key="5">
    <source>
        <dbReference type="EMBL" id="NYE47130.1"/>
    </source>
</evidence>
<evidence type="ECO:0000256" key="3">
    <source>
        <dbReference type="ARBA" id="ARBA00022840"/>
    </source>
</evidence>
<dbReference type="PANTHER" id="PTHR42788:SF13">
    <property type="entry name" value="ALIPHATIC SULFONATES IMPORT ATP-BINDING PROTEIN SSUB"/>
    <property type="match status" value="1"/>
</dbReference>
<evidence type="ECO:0000259" key="4">
    <source>
        <dbReference type="PROSITE" id="PS50893"/>
    </source>
</evidence>
<evidence type="ECO:0000313" key="6">
    <source>
        <dbReference type="Proteomes" id="UP000589036"/>
    </source>
</evidence>
<dbReference type="InterPro" id="IPR027417">
    <property type="entry name" value="P-loop_NTPase"/>
</dbReference>
<dbReference type="SMART" id="SM00382">
    <property type="entry name" value="AAA"/>
    <property type="match status" value="1"/>
</dbReference>
<gene>
    <name evidence="5" type="ORF">HDA32_002250</name>
</gene>
<keyword evidence="2" id="KW-0547">Nucleotide-binding</keyword>
<reference evidence="5 6" key="1">
    <citation type="submission" date="2020-07" db="EMBL/GenBank/DDBJ databases">
        <title>Sequencing the genomes of 1000 actinobacteria strains.</title>
        <authorList>
            <person name="Klenk H.-P."/>
        </authorList>
    </citation>
    <scope>NUCLEOTIDE SEQUENCE [LARGE SCALE GENOMIC DNA]</scope>
    <source>
        <strain evidence="5 6">CXB654</strain>
    </source>
</reference>
<dbReference type="Pfam" id="PF00005">
    <property type="entry name" value="ABC_tran"/>
    <property type="match status" value="1"/>
</dbReference>
<keyword evidence="1" id="KW-0813">Transport</keyword>
<dbReference type="Proteomes" id="UP000589036">
    <property type="component" value="Unassembled WGS sequence"/>
</dbReference>
<feature type="domain" description="ABC transporter" evidence="4">
    <location>
        <begin position="7"/>
        <end position="241"/>
    </location>
</feature>
<dbReference type="PANTHER" id="PTHR42788">
    <property type="entry name" value="TAURINE IMPORT ATP-BINDING PROTEIN-RELATED"/>
    <property type="match status" value="1"/>
</dbReference>